<gene>
    <name evidence="3" type="ORF">SteCoe_10237</name>
</gene>
<keyword evidence="4" id="KW-1185">Reference proteome</keyword>
<evidence type="ECO:0000256" key="2">
    <source>
        <dbReference type="SAM" id="MobiDB-lite"/>
    </source>
</evidence>
<feature type="coiled-coil region" evidence="1">
    <location>
        <begin position="370"/>
        <end position="415"/>
    </location>
</feature>
<organism evidence="3 4">
    <name type="scientific">Stentor coeruleus</name>
    <dbReference type="NCBI Taxonomy" id="5963"/>
    <lineage>
        <taxon>Eukaryota</taxon>
        <taxon>Sar</taxon>
        <taxon>Alveolata</taxon>
        <taxon>Ciliophora</taxon>
        <taxon>Postciliodesmatophora</taxon>
        <taxon>Heterotrichea</taxon>
        <taxon>Heterotrichida</taxon>
        <taxon>Stentoridae</taxon>
        <taxon>Stentor</taxon>
    </lineage>
</organism>
<feature type="region of interest" description="Disordered" evidence="2">
    <location>
        <begin position="1"/>
        <end position="20"/>
    </location>
</feature>
<reference evidence="3 4" key="1">
    <citation type="submission" date="2016-11" db="EMBL/GenBank/DDBJ databases">
        <title>The macronuclear genome of Stentor coeruleus: a giant cell with tiny introns.</title>
        <authorList>
            <person name="Slabodnick M."/>
            <person name="Ruby J.G."/>
            <person name="Reiff S.B."/>
            <person name="Swart E.C."/>
            <person name="Gosai S."/>
            <person name="Prabakaran S."/>
            <person name="Witkowska E."/>
            <person name="Larue G.E."/>
            <person name="Fisher S."/>
            <person name="Freeman R.M."/>
            <person name="Gunawardena J."/>
            <person name="Chu W."/>
            <person name="Stover N.A."/>
            <person name="Gregory B.D."/>
            <person name="Nowacki M."/>
            <person name="Derisi J."/>
            <person name="Roy S.W."/>
            <person name="Marshall W.F."/>
            <person name="Sood P."/>
        </authorList>
    </citation>
    <scope>NUCLEOTIDE SEQUENCE [LARGE SCALE GENOMIC DNA]</scope>
    <source>
        <strain evidence="3">WM001</strain>
    </source>
</reference>
<proteinExistence type="predicted"/>
<evidence type="ECO:0000313" key="4">
    <source>
        <dbReference type="Proteomes" id="UP000187209"/>
    </source>
</evidence>
<accession>A0A1R2CG51</accession>
<protein>
    <recommendedName>
        <fullName evidence="5">RING-type domain-containing protein</fullName>
    </recommendedName>
</protein>
<dbReference type="Gene3D" id="1.10.287.1490">
    <property type="match status" value="1"/>
</dbReference>
<evidence type="ECO:0008006" key="5">
    <source>
        <dbReference type="Google" id="ProtNLM"/>
    </source>
</evidence>
<sequence>MNRRRVNSSISEFKSLSPRPESHASTVKFAKLPHITSTQRLSHKYFLAASDSLSTYFPSESKRKVTVLDVPFQTEEDASSPHQFKTELQVLDIRKSNYQSVLESSSPRNTDEVSSLQNEITIHKAQLKSSAKRINILEKTLKDIGKSLVTIPEENENQPRLSINGDILDLDINCEDYLKIIENVSNLKKELENTKEELLKKEHSEKEIIKEKNDIYNVLTQENTKIKDSFQSLTTKNCKLKLSKTKLQEELFEVKKKHQEEFLRSEQSLQTLTEKLHMQNTEIQTQKEAINRVEHQKKRLNNDLDALETENTRIRNEYIKTEVQLENLKIKYQNIMDTFTEVQSKAKKHDEIVEEIDQKNKLIELLTTAISSHDITVEKLQKQIEQLKQSLESQRQQFIQKEKVYEKTIKELTEQINSEKISKQVKTAEAIKLKKQLTLRENDDTLINVSKEEILRYKTRLVEAETKTAHMAIELDRMAKTESYYKDTIRSKNEIILQLETRFENTEFAMKNEKNDIAEKDKMLQEAVESLRKCFLCHKCKLNIGCKVLIPCTHLACDVCMPNNDICVICQERILFSSAGGFLNLLNSLCNRLDRII</sequence>
<evidence type="ECO:0000313" key="3">
    <source>
        <dbReference type="EMBL" id="OMJ87916.1"/>
    </source>
</evidence>
<name>A0A1R2CG51_9CILI</name>
<dbReference type="AlphaFoldDB" id="A0A1R2CG51"/>
<dbReference type="Proteomes" id="UP000187209">
    <property type="component" value="Unassembled WGS sequence"/>
</dbReference>
<feature type="coiled-coil region" evidence="1">
    <location>
        <begin position="174"/>
        <end position="208"/>
    </location>
</feature>
<keyword evidence="1" id="KW-0175">Coiled coil</keyword>
<dbReference type="EMBL" id="MPUH01000164">
    <property type="protein sequence ID" value="OMJ87916.1"/>
    <property type="molecule type" value="Genomic_DNA"/>
</dbReference>
<evidence type="ECO:0000256" key="1">
    <source>
        <dbReference type="SAM" id="Coils"/>
    </source>
</evidence>
<comment type="caution">
    <text evidence="3">The sequence shown here is derived from an EMBL/GenBank/DDBJ whole genome shotgun (WGS) entry which is preliminary data.</text>
</comment>
<feature type="coiled-coil region" evidence="1">
    <location>
        <begin position="255"/>
        <end position="331"/>
    </location>
</feature>